<evidence type="ECO:0000313" key="8">
    <source>
        <dbReference type="EMBL" id="NYH91401.1"/>
    </source>
</evidence>
<keyword evidence="4 6" id="KW-1133">Transmembrane helix</keyword>
<feature type="transmembrane region" description="Helical" evidence="6">
    <location>
        <begin position="71"/>
        <end position="90"/>
    </location>
</feature>
<evidence type="ECO:0000256" key="5">
    <source>
        <dbReference type="ARBA" id="ARBA00023136"/>
    </source>
</evidence>
<evidence type="ECO:0000259" key="7">
    <source>
        <dbReference type="PROSITE" id="PS50850"/>
    </source>
</evidence>
<keyword evidence="2" id="KW-0813">Transport</keyword>
<evidence type="ECO:0000256" key="4">
    <source>
        <dbReference type="ARBA" id="ARBA00022989"/>
    </source>
</evidence>
<feature type="transmembrane region" description="Helical" evidence="6">
    <location>
        <begin position="327"/>
        <end position="346"/>
    </location>
</feature>
<dbReference type="GO" id="GO:0005886">
    <property type="term" value="C:plasma membrane"/>
    <property type="evidence" value="ECO:0007669"/>
    <property type="project" value="UniProtKB-SubCell"/>
</dbReference>
<evidence type="ECO:0000256" key="6">
    <source>
        <dbReference type="SAM" id="Phobius"/>
    </source>
</evidence>
<proteinExistence type="predicted"/>
<comment type="caution">
    <text evidence="8">The sequence shown here is derived from an EMBL/GenBank/DDBJ whole genome shotgun (WGS) entry which is preliminary data.</text>
</comment>
<dbReference type="SUPFAM" id="SSF103473">
    <property type="entry name" value="MFS general substrate transporter"/>
    <property type="match status" value="1"/>
</dbReference>
<feature type="transmembrane region" description="Helical" evidence="6">
    <location>
        <begin position="233"/>
        <end position="252"/>
    </location>
</feature>
<feature type="transmembrane region" description="Helical" evidence="6">
    <location>
        <begin position="127"/>
        <end position="148"/>
    </location>
</feature>
<dbReference type="PANTHER" id="PTHR42718">
    <property type="entry name" value="MAJOR FACILITATOR SUPERFAMILY MULTIDRUG TRANSPORTER MFSC"/>
    <property type="match status" value="1"/>
</dbReference>
<evidence type="ECO:0000313" key="9">
    <source>
        <dbReference type="Proteomes" id="UP000579605"/>
    </source>
</evidence>
<evidence type="ECO:0000256" key="3">
    <source>
        <dbReference type="ARBA" id="ARBA00022692"/>
    </source>
</evidence>
<feature type="transmembrane region" description="Helical" evidence="6">
    <location>
        <begin position="381"/>
        <end position="400"/>
    </location>
</feature>
<comment type="subcellular location">
    <subcellularLocation>
        <location evidence="1">Cell membrane</location>
        <topology evidence="1">Multi-pass membrane protein</topology>
    </subcellularLocation>
</comment>
<feature type="transmembrane region" description="Helical" evidence="6">
    <location>
        <begin position="195"/>
        <end position="213"/>
    </location>
</feature>
<feature type="transmembrane region" description="Helical" evidence="6">
    <location>
        <begin position="102"/>
        <end position="121"/>
    </location>
</feature>
<feature type="transmembrane region" description="Helical" evidence="6">
    <location>
        <begin position="421"/>
        <end position="441"/>
    </location>
</feature>
<reference evidence="8 9" key="1">
    <citation type="submission" date="2020-07" db="EMBL/GenBank/DDBJ databases">
        <title>Sequencing the genomes of 1000 actinobacteria strains.</title>
        <authorList>
            <person name="Klenk H.-P."/>
        </authorList>
    </citation>
    <scope>NUCLEOTIDE SEQUENCE [LARGE SCALE GENOMIC DNA]</scope>
    <source>
        <strain evidence="8 9">DSM 18448</strain>
    </source>
</reference>
<feature type="domain" description="Major facilitator superfamily (MFS) profile" evidence="7">
    <location>
        <begin position="36"/>
        <end position="478"/>
    </location>
</feature>
<dbReference type="Gene3D" id="1.20.1250.20">
    <property type="entry name" value="MFS general substrate transporter like domains"/>
    <property type="match status" value="1"/>
</dbReference>
<dbReference type="EMBL" id="JACBZH010000001">
    <property type="protein sequence ID" value="NYH91401.1"/>
    <property type="molecule type" value="Genomic_DNA"/>
</dbReference>
<dbReference type="InterPro" id="IPR036259">
    <property type="entry name" value="MFS_trans_sf"/>
</dbReference>
<evidence type="ECO:0000256" key="2">
    <source>
        <dbReference type="ARBA" id="ARBA00022448"/>
    </source>
</evidence>
<dbReference type="GO" id="GO:0022857">
    <property type="term" value="F:transmembrane transporter activity"/>
    <property type="evidence" value="ECO:0007669"/>
    <property type="project" value="InterPro"/>
</dbReference>
<feature type="transmembrane region" description="Helical" evidence="6">
    <location>
        <begin position="258"/>
        <end position="274"/>
    </location>
</feature>
<dbReference type="PROSITE" id="PS50850">
    <property type="entry name" value="MFS"/>
    <property type="match status" value="1"/>
</dbReference>
<dbReference type="InterPro" id="IPR020846">
    <property type="entry name" value="MFS_dom"/>
</dbReference>
<feature type="transmembrane region" description="Helical" evidence="6">
    <location>
        <begin position="453"/>
        <end position="470"/>
    </location>
</feature>
<feature type="transmembrane region" description="Helical" evidence="6">
    <location>
        <begin position="295"/>
        <end position="315"/>
    </location>
</feature>
<feature type="transmembrane region" description="Helical" evidence="6">
    <location>
        <begin position="358"/>
        <end position="375"/>
    </location>
</feature>
<keyword evidence="3 6" id="KW-0812">Transmembrane</keyword>
<organism evidence="8 9">
    <name type="scientific">Actinopolymorpha rutila</name>
    <dbReference type="NCBI Taxonomy" id="446787"/>
    <lineage>
        <taxon>Bacteria</taxon>
        <taxon>Bacillati</taxon>
        <taxon>Actinomycetota</taxon>
        <taxon>Actinomycetes</taxon>
        <taxon>Propionibacteriales</taxon>
        <taxon>Actinopolymorphaceae</taxon>
        <taxon>Actinopolymorpha</taxon>
    </lineage>
</organism>
<dbReference type="RefSeq" id="WP_202889380.1">
    <property type="nucleotide sequence ID" value="NZ_BAAARR010000037.1"/>
</dbReference>
<protein>
    <submittedName>
        <fullName evidence="8">MFS family permease</fullName>
    </submittedName>
</protein>
<accession>A0A852ZDZ8</accession>
<dbReference type="Proteomes" id="UP000579605">
    <property type="component" value="Unassembled WGS sequence"/>
</dbReference>
<gene>
    <name evidence="8" type="ORF">F4554_004039</name>
</gene>
<evidence type="ECO:0000256" key="1">
    <source>
        <dbReference type="ARBA" id="ARBA00004651"/>
    </source>
</evidence>
<keyword evidence="9" id="KW-1185">Reference proteome</keyword>
<dbReference type="InterPro" id="IPR011701">
    <property type="entry name" value="MFS"/>
</dbReference>
<keyword evidence="5 6" id="KW-0472">Membrane</keyword>
<dbReference type="AlphaFoldDB" id="A0A852ZDZ8"/>
<dbReference type="PANTHER" id="PTHR42718:SF9">
    <property type="entry name" value="MAJOR FACILITATOR SUPERFAMILY MULTIDRUG TRANSPORTER MFSC"/>
    <property type="match status" value="1"/>
</dbReference>
<dbReference type="Pfam" id="PF07690">
    <property type="entry name" value="MFS_1"/>
    <property type="match status" value="1"/>
</dbReference>
<sequence>MRSTLPNPSDAVRTLLRSGRGAGAPDDRSGSFDRRLLGPMILGSVLNPVNSSILAVSLVPIGAAFGAPPSQTAWLVSGLYLATAIGQPVVGRLIDLYGPRRLYLAGTALVGVAGLVGLLAPSLGVLVLARVLLGFGTCAGYPAAMFLIRSEARRTGHSSPAGILTALAVANQTVAVLGPVLGGLLIGLGGWRTTLAVNIPLAVAGLTLGLWRLPKSPVTEPRAEQRPAAGIDLPGIVTFAAMLVTLLLFLMNPRADRWYLPVLAVVAATAFVLGERRAAEPFVDVRVLAGNLPLLMTYARTLLAYVVAYSTLYGYTQWLQEGRGLSASQAGLAQFPIFLTAILVSSTTGPRKEIRGKLLVGAVGQVVASALLFLLDGGSAVWLLVVVACVFGIPQGLNSLALQNSVYHQADPARIGSSAGLLRTFTYLGAMAASCANGVLFSHRADTPGLHRLAWFMLAAAAGFLALTLADRSLSSLTSSSAPDSSSPKGNRP</sequence>
<feature type="transmembrane region" description="Helical" evidence="6">
    <location>
        <begin position="160"/>
        <end position="189"/>
    </location>
</feature>
<feature type="transmembrane region" description="Helical" evidence="6">
    <location>
        <begin position="41"/>
        <end position="65"/>
    </location>
</feature>
<name>A0A852ZDZ8_9ACTN</name>